<comment type="subcellular location">
    <subcellularLocation>
        <location evidence="1">Periplasm</location>
    </subcellularLocation>
</comment>
<keyword evidence="8" id="KW-0249">Electron transport</keyword>
<evidence type="ECO:0000256" key="5">
    <source>
        <dbReference type="ARBA" id="ARBA00022723"/>
    </source>
</evidence>
<gene>
    <name evidence="16" type="ORF">CFX0092_B0252</name>
</gene>
<evidence type="ECO:0000256" key="14">
    <source>
        <dbReference type="SAM" id="SignalP"/>
    </source>
</evidence>
<dbReference type="SMART" id="SM00710">
    <property type="entry name" value="PbH1"/>
    <property type="match status" value="8"/>
</dbReference>
<dbReference type="SUPFAM" id="SSF51126">
    <property type="entry name" value="Pectin lyase-like"/>
    <property type="match status" value="2"/>
</dbReference>
<keyword evidence="5 13" id="KW-0479">Metal-binding</keyword>
<evidence type="ECO:0000256" key="4">
    <source>
        <dbReference type="ARBA" id="ARBA00022617"/>
    </source>
</evidence>
<dbReference type="EMBL" id="LN890656">
    <property type="protein sequence ID" value="CUS05786.1"/>
    <property type="molecule type" value="Genomic_DNA"/>
</dbReference>
<evidence type="ECO:0000313" key="16">
    <source>
        <dbReference type="EMBL" id="CUS05786.1"/>
    </source>
</evidence>
<feature type="signal peptide" evidence="14">
    <location>
        <begin position="1"/>
        <end position="28"/>
    </location>
</feature>
<organism evidence="16 17">
    <name type="scientific">Candidatus Promineifilum breve</name>
    <dbReference type="NCBI Taxonomy" id="1806508"/>
    <lineage>
        <taxon>Bacteria</taxon>
        <taxon>Bacillati</taxon>
        <taxon>Chloroflexota</taxon>
        <taxon>Ardenticatenia</taxon>
        <taxon>Candidatus Promineifilales</taxon>
        <taxon>Candidatus Promineifilaceae</taxon>
        <taxon>Candidatus Promineifilum</taxon>
    </lineage>
</organism>
<dbReference type="InterPro" id="IPR011050">
    <property type="entry name" value="Pectin_lyase_fold/virulence"/>
</dbReference>
<dbReference type="GO" id="GO:0020037">
    <property type="term" value="F:heme binding"/>
    <property type="evidence" value="ECO:0007669"/>
    <property type="project" value="InterPro"/>
</dbReference>
<dbReference type="GO" id="GO:0042597">
    <property type="term" value="C:periplasmic space"/>
    <property type="evidence" value="ECO:0007669"/>
    <property type="project" value="UniProtKB-SubCell"/>
</dbReference>
<evidence type="ECO:0000313" key="17">
    <source>
        <dbReference type="Proteomes" id="UP000215027"/>
    </source>
</evidence>
<dbReference type="Gene3D" id="1.10.760.10">
    <property type="entry name" value="Cytochrome c-like domain"/>
    <property type="match status" value="2"/>
</dbReference>
<evidence type="ECO:0000256" key="3">
    <source>
        <dbReference type="ARBA" id="ARBA00022448"/>
    </source>
</evidence>
<dbReference type="AlphaFoldDB" id="A0A160T637"/>
<dbReference type="Gene3D" id="2.160.20.10">
    <property type="entry name" value="Single-stranded right-handed beta-helix, Pectin lyase-like"/>
    <property type="match status" value="1"/>
</dbReference>
<dbReference type="InterPro" id="IPR051395">
    <property type="entry name" value="Cytochrome_c_Peroxidase/MauG"/>
</dbReference>
<evidence type="ECO:0000256" key="2">
    <source>
        <dbReference type="ARBA" id="ARBA00004856"/>
    </source>
</evidence>
<dbReference type="FunFam" id="1.10.760.10:FF:000019">
    <property type="entry name" value="Di-heme cytochrome C peroxidase"/>
    <property type="match status" value="1"/>
</dbReference>
<dbReference type="InterPro" id="IPR039448">
    <property type="entry name" value="Beta_helix"/>
</dbReference>
<dbReference type="InterPro" id="IPR022442">
    <property type="entry name" value="SO_2930-like_dom"/>
</dbReference>
<keyword evidence="3" id="KW-0813">Transport</keyword>
<name>A0A160T637_9CHLR</name>
<dbReference type="OrthoDB" id="9772811at2"/>
<evidence type="ECO:0000256" key="9">
    <source>
        <dbReference type="ARBA" id="ARBA00023002"/>
    </source>
</evidence>
<feature type="domain" description="Cytochrome c" evidence="15">
    <location>
        <begin position="74"/>
        <end position="183"/>
    </location>
</feature>
<dbReference type="KEGG" id="pbf:CFX0092_B0252"/>
<accession>A0A160T637</accession>
<evidence type="ECO:0000256" key="11">
    <source>
        <dbReference type="ARBA" id="ARBA00058991"/>
    </source>
</evidence>
<dbReference type="GO" id="GO:0009055">
    <property type="term" value="F:electron transfer activity"/>
    <property type="evidence" value="ECO:0007669"/>
    <property type="project" value="InterPro"/>
</dbReference>
<dbReference type="PROSITE" id="PS51007">
    <property type="entry name" value="CYTC"/>
    <property type="match status" value="2"/>
</dbReference>
<dbReference type="GO" id="GO:0004130">
    <property type="term" value="F:cytochrome-c peroxidase activity"/>
    <property type="evidence" value="ECO:0007669"/>
    <property type="project" value="TreeGrafter"/>
</dbReference>
<keyword evidence="4 13" id="KW-0349">Heme</keyword>
<keyword evidence="7" id="KW-0574">Periplasm</keyword>
<keyword evidence="16" id="KW-0575">Peroxidase</keyword>
<evidence type="ECO:0000256" key="7">
    <source>
        <dbReference type="ARBA" id="ARBA00022764"/>
    </source>
</evidence>
<dbReference type="InterPro" id="IPR012334">
    <property type="entry name" value="Pectin_lyas_fold"/>
</dbReference>
<evidence type="ECO:0000256" key="13">
    <source>
        <dbReference type="PROSITE-ProRule" id="PRU00433"/>
    </source>
</evidence>
<reference evidence="16" key="1">
    <citation type="submission" date="2016-01" db="EMBL/GenBank/DDBJ databases">
        <authorList>
            <person name="Mcilroy J.S."/>
            <person name="Karst M S."/>
            <person name="Albertsen M."/>
        </authorList>
    </citation>
    <scope>NUCLEOTIDE SEQUENCE</scope>
    <source>
        <strain evidence="16">Cfx-K</strain>
    </source>
</reference>
<dbReference type="InterPro" id="IPR009056">
    <property type="entry name" value="Cyt_c-like_dom"/>
</dbReference>
<dbReference type="InterPro" id="IPR036909">
    <property type="entry name" value="Cyt_c-like_dom_sf"/>
</dbReference>
<sequence>MRKVLKIIAILIAAIVALLLLAFATAAAVPAIQDPPIDMDNHGAGSSSVAPATSGLLREFPPTTETADNPTTPERVALGRLLFFDPLLSQNDDVACATCHHPDLGFGDGRATSVGMSGVALPRNALTLWNVAFAQSLFWDGRAASLEDQALVPLTHADEMGVGDTADMAGDLAAIPEYVTLFDAAFGGGAGGVSPENVGRALAAFQRTLISDDAPFDRYAAGDFDALTPQQRRGLALFRSGATRCFECHGAPTFASDTFRVTGVDSDDPGRAAVVDDGVAGAFKVPTLRNIVLTAPYMHNGSMATLAEVIDFYAAGGGRAHGFAQVDVFVNPFDLNDQERADLIAFLYALTDESGLPEIPAAVPSGLPVVGRVDNPTRAEVALHNTVSSIAATTTGRPPQTITVQPGETIQTAVDRARPGDTIEIAYGVYHERVVVDMSDITLRGVPNATGEFPILDGENRLPEGVIASGNNFTVGNLVTRNFTDNGVLVEGATGVHFHDIVAENTGTYGIYPVRSTDVVIERVTVSGVNDAGIYAGQSENVTVRDSTAFGNVIGIELENTLGGEVYNNHLHDNSNGILLVLLPQLTSKISSGARVFDNMVENNNLANFAPEDATARIVPPGTGILIIGSDNNEVFHNTITGNKTAGIAIFSLTGTGAFNANELDVGPLAEGNWVYDNTFSNNGFDPDPAVAELGIPAGDILWETTGANNRFDESGATSFPPLLPGDNWPEFVRNAYGNTWRVLLSLLG</sequence>
<keyword evidence="9 16" id="KW-0560">Oxidoreductase</keyword>
<evidence type="ECO:0000256" key="10">
    <source>
        <dbReference type="ARBA" id="ARBA00023004"/>
    </source>
</evidence>
<comment type="function">
    <text evidence="11">Involved in methylamine metabolism. Essential for the maturation of the beta subunit of MADH, presumably via a step in the biosynthesis of tryptophan tryptophylquinone (TTQ), the cofactor of MADH.</text>
</comment>
<dbReference type="Pfam" id="PF13229">
    <property type="entry name" value="Beta_helix"/>
    <property type="match status" value="1"/>
</dbReference>
<evidence type="ECO:0000256" key="12">
    <source>
        <dbReference type="ARBA" id="ARBA00073576"/>
    </source>
</evidence>
<dbReference type="PANTHER" id="PTHR30600">
    <property type="entry name" value="CYTOCHROME C PEROXIDASE-RELATED"/>
    <property type="match status" value="1"/>
</dbReference>
<proteinExistence type="predicted"/>
<dbReference type="Proteomes" id="UP000215027">
    <property type="component" value="Chromosome II"/>
</dbReference>
<dbReference type="Pfam" id="PF03150">
    <property type="entry name" value="CCP_MauG"/>
    <property type="match status" value="1"/>
</dbReference>
<protein>
    <recommendedName>
        <fullName evidence="12">Methylamine utilization protein MauG</fullName>
    </recommendedName>
</protein>
<evidence type="ECO:0000256" key="1">
    <source>
        <dbReference type="ARBA" id="ARBA00004418"/>
    </source>
</evidence>
<dbReference type="RefSeq" id="WP_095045151.1">
    <property type="nucleotide sequence ID" value="NZ_LN890656.1"/>
</dbReference>
<evidence type="ECO:0000256" key="6">
    <source>
        <dbReference type="ARBA" id="ARBA00022729"/>
    </source>
</evidence>
<keyword evidence="17" id="KW-1185">Reference proteome</keyword>
<comment type="pathway">
    <text evidence="2">One-carbon metabolism; methylamine degradation.</text>
</comment>
<dbReference type="InterPro" id="IPR004852">
    <property type="entry name" value="Di-haem_cyt_c_peroxidsae"/>
</dbReference>
<dbReference type="InterPro" id="IPR006626">
    <property type="entry name" value="PbH1"/>
</dbReference>
<feature type="domain" description="Cytochrome c" evidence="15">
    <location>
        <begin position="229"/>
        <end position="351"/>
    </location>
</feature>
<evidence type="ECO:0000256" key="8">
    <source>
        <dbReference type="ARBA" id="ARBA00022982"/>
    </source>
</evidence>
<dbReference type="GO" id="GO:0046872">
    <property type="term" value="F:metal ion binding"/>
    <property type="evidence" value="ECO:0007669"/>
    <property type="project" value="UniProtKB-KW"/>
</dbReference>
<keyword evidence="10 13" id="KW-0408">Iron</keyword>
<feature type="chain" id="PRO_5007820662" description="Methylamine utilization protein MauG" evidence="14">
    <location>
        <begin position="29"/>
        <end position="749"/>
    </location>
</feature>
<keyword evidence="6 14" id="KW-0732">Signal</keyword>
<dbReference type="SUPFAM" id="SSF46626">
    <property type="entry name" value="Cytochrome c"/>
    <property type="match status" value="2"/>
</dbReference>
<evidence type="ECO:0000259" key="15">
    <source>
        <dbReference type="PROSITE" id="PS51007"/>
    </source>
</evidence>
<dbReference type="NCBIfam" id="TIGR03805">
    <property type="entry name" value="beta_helix_1"/>
    <property type="match status" value="1"/>
</dbReference>